<feature type="transmembrane region" description="Helical" evidence="6">
    <location>
        <begin position="53"/>
        <end position="79"/>
    </location>
</feature>
<comment type="subcellular location">
    <subcellularLocation>
        <location evidence="1">Cell membrane</location>
        <topology evidence="1">Multi-pass membrane protein</topology>
    </subcellularLocation>
</comment>
<feature type="transmembrane region" description="Helical" evidence="6">
    <location>
        <begin position="12"/>
        <end position="33"/>
    </location>
</feature>
<reference evidence="7 8" key="1">
    <citation type="submission" date="2022-10" db="EMBL/GenBank/DDBJ databases">
        <title>Luteolibacter arcticus strain CCTCC AB 2014275, whole genome shotgun sequencing project.</title>
        <authorList>
            <person name="Zhao G."/>
            <person name="Shen L."/>
        </authorList>
    </citation>
    <scope>NUCLEOTIDE SEQUENCE [LARGE SCALE GENOMIC DNA]</scope>
    <source>
        <strain evidence="7 8">CCTCC AB 2014275</strain>
    </source>
</reference>
<dbReference type="Pfam" id="PF03739">
    <property type="entry name" value="LptF_LptG"/>
    <property type="match status" value="2"/>
</dbReference>
<feature type="transmembrane region" description="Helical" evidence="6">
    <location>
        <begin position="100"/>
        <end position="120"/>
    </location>
</feature>
<comment type="caution">
    <text evidence="7">The sequence shown here is derived from an EMBL/GenBank/DDBJ whole genome shotgun (WGS) entry which is preliminary data.</text>
</comment>
<proteinExistence type="predicted"/>
<evidence type="ECO:0000313" key="8">
    <source>
        <dbReference type="Proteomes" id="UP001320876"/>
    </source>
</evidence>
<evidence type="ECO:0000256" key="6">
    <source>
        <dbReference type="SAM" id="Phobius"/>
    </source>
</evidence>
<keyword evidence="5 6" id="KW-0472">Membrane</keyword>
<sequence>MRLSDRYIGRQVLVGTLFAILLLSTILVMGSLFQNLRMLIVELGAPLSIIGEFLVAALPFALIYTIPWAFLSAVLLVFGRMSSENELIGFRVAGMSLPRLSLPVFFLGALLSVGCLWLNLEVAPWAKATSKNIKMRAFAMDPRSMLSAAAEQDGLARFEESLKDVRAYIEKSDGSTMEGFHLFKVADPTDKEARDIYVHAMKAKAVIDKDKQQFRLHLYDAMFQTSDSTGKPQIVLAEESVPVVLPYETKPSKDDPATMSNSAIRDYIEELKEKQLRVVERVATLKQEIKGLESEGESKKPLLLEKQELLKKSLVVDWTAFIPNYEKEIHRRYASSFACLAFAFIGVPLGIKARRKDTSSGLILSLLIGVAYFICGMIGGKSHTGVQLAAWAPNVASVLLGLVLMRRARFR</sequence>
<dbReference type="EMBL" id="JAPDDT010000001">
    <property type="protein sequence ID" value="MCW1921478.1"/>
    <property type="molecule type" value="Genomic_DNA"/>
</dbReference>
<dbReference type="PANTHER" id="PTHR33529">
    <property type="entry name" value="SLR0882 PROTEIN-RELATED"/>
    <property type="match status" value="1"/>
</dbReference>
<evidence type="ECO:0000256" key="3">
    <source>
        <dbReference type="ARBA" id="ARBA00022692"/>
    </source>
</evidence>
<dbReference type="PANTHER" id="PTHR33529:SF6">
    <property type="entry name" value="YJGP_YJGQ FAMILY PERMEASE"/>
    <property type="match status" value="1"/>
</dbReference>
<accession>A0ABT3GDI6</accession>
<dbReference type="Proteomes" id="UP001320876">
    <property type="component" value="Unassembled WGS sequence"/>
</dbReference>
<dbReference type="RefSeq" id="WP_264485587.1">
    <property type="nucleotide sequence ID" value="NZ_JAPDDT010000001.1"/>
</dbReference>
<keyword evidence="2" id="KW-1003">Cell membrane</keyword>
<feature type="transmembrane region" description="Helical" evidence="6">
    <location>
        <begin position="363"/>
        <end position="380"/>
    </location>
</feature>
<feature type="transmembrane region" description="Helical" evidence="6">
    <location>
        <begin position="386"/>
        <end position="405"/>
    </location>
</feature>
<evidence type="ECO:0000256" key="4">
    <source>
        <dbReference type="ARBA" id="ARBA00022989"/>
    </source>
</evidence>
<keyword evidence="3 6" id="KW-0812">Transmembrane</keyword>
<name>A0ABT3GDI6_9BACT</name>
<evidence type="ECO:0000313" key="7">
    <source>
        <dbReference type="EMBL" id="MCW1921478.1"/>
    </source>
</evidence>
<evidence type="ECO:0000256" key="1">
    <source>
        <dbReference type="ARBA" id="ARBA00004651"/>
    </source>
</evidence>
<keyword evidence="8" id="KW-1185">Reference proteome</keyword>
<gene>
    <name evidence="7" type="ORF">OKA05_02870</name>
</gene>
<protein>
    <submittedName>
        <fullName evidence="7">LptF/LptG family permease</fullName>
    </submittedName>
</protein>
<evidence type="ECO:0000256" key="2">
    <source>
        <dbReference type="ARBA" id="ARBA00022475"/>
    </source>
</evidence>
<dbReference type="InterPro" id="IPR005495">
    <property type="entry name" value="LptG/LptF_permease"/>
</dbReference>
<keyword evidence="4 6" id="KW-1133">Transmembrane helix</keyword>
<organism evidence="7 8">
    <name type="scientific">Luteolibacter arcticus</name>
    <dbReference type="NCBI Taxonomy" id="1581411"/>
    <lineage>
        <taxon>Bacteria</taxon>
        <taxon>Pseudomonadati</taxon>
        <taxon>Verrucomicrobiota</taxon>
        <taxon>Verrucomicrobiia</taxon>
        <taxon>Verrucomicrobiales</taxon>
        <taxon>Verrucomicrobiaceae</taxon>
        <taxon>Luteolibacter</taxon>
    </lineage>
</organism>
<evidence type="ECO:0000256" key="5">
    <source>
        <dbReference type="ARBA" id="ARBA00023136"/>
    </source>
</evidence>
<feature type="transmembrane region" description="Helical" evidence="6">
    <location>
        <begin position="333"/>
        <end position="351"/>
    </location>
</feature>